<evidence type="ECO:0000256" key="1">
    <source>
        <dbReference type="SAM" id="MobiDB-lite"/>
    </source>
</evidence>
<evidence type="ECO:0000313" key="3">
    <source>
        <dbReference type="Proteomes" id="UP001178461"/>
    </source>
</evidence>
<name>A0AA35P2G4_9SAUR</name>
<dbReference type="AlphaFoldDB" id="A0AA35P2G4"/>
<gene>
    <name evidence="2" type="ORF">PODLI_1B005875</name>
</gene>
<organism evidence="2 3">
    <name type="scientific">Podarcis lilfordi</name>
    <name type="common">Lilford's wall lizard</name>
    <dbReference type="NCBI Taxonomy" id="74358"/>
    <lineage>
        <taxon>Eukaryota</taxon>
        <taxon>Metazoa</taxon>
        <taxon>Chordata</taxon>
        <taxon>Craniata</taxon>
        <taxon>Vertebrata</taxon>
        <taxon>Euteleostomi</taxon>
        <taxon>Lepidosauria</taxon>
        <taxon>Squamata</taxon>
        <taxon>Bifurcata</taxon>
        <taxon>Unidentata</taxon>
        <taxon>Episquamata</taxon>
        <taxon>Laterata</taxon>
        <taxon>Lacertibaenia</taxon>
        <taxon>Lacertidae</taxon>
        <taxon>Podarcis</taxon>
    </lineage>
</organism>
<reference evidence="2" key="1">
    <citation type="submission" date="2022-12" db="EMBL/GenBank/DDBJ databases">
        <authorList>
            <person name="Alioto T."/>
            <person name="Alioto T."/>
            <person name="Gomez Garrido J."/>
        </authorList>
    </citation>
    <scope>NUCLEOTIDE SEQUENCE</scope>
</reference>
<accession>A0AA35P2G4</accession>
<sequence>MSYESSEWSAVEVVPLPEEVRLRWAPLSLGRRRRRRRGSSSEQPGDKAGRGVSLRAGMCTVFPILF</sequence>
<dbReference type="EMBL" id="OX395128">
    <property type="protein sequence ID" value="CAI5769853.1"/>
    <property type="molecule type" value="Genomic_DNA"/>
</dbReference>
<evidence type="ECO:0000313" key="2">
    <source>
        <dbReference type="EMBL" id="CAI5769853.1"/>
    </source>
</evidence>
<proteinExistence type="predicted"/>
<dbReference type="Proteomes" id="UP001178461">
    <property type="component" value="Chromosome 3"/>
</dbReference>
<feature type="region of interest" description="Disordered" evidence="1">
    <location>
        <begin position="31"/>
        <end position="51"/>
    </location>
</feature>
<keyword evidence="3" id="KW-1185">Reference proteome</keyword>
<protein>
    <submittedName>
        <fullName evidence="2">Uncharacterized protein</fullName>
    </submittedName>
</protein>